<feature type="compositionally biased region" description="Basic and acidic residues" evidence="2">
    <location>
        <begin position="368"/>
        <end position="389"/>
    </location>
</feature>
<keyword evidence="1" id="KW-0175">Coiled coil</keyword>
<reference evidence="3" key="1">
    <citation type="submission" date="2023-06" db="EMBL/GenBank/DDBJ databases">
        <authorList>
            <consortium name="Lawrence Berkeley National Laboratory"/>
            <person name="Ahrendt S."/>
            <person name="Sahu N."/>
            <person name="Indic B."/>
            <person name="Wong-Bajracharya J."/>
            <person name="Merenyi Z."/>
            <person name="Ke H.-M."/>
            <person name="Monk M."/>
            <person name="Kocsube S."/>
            <person name="Drula E."/>
            <person name="Lipzen A."/>
            <person name="Balint B."/>
            <person name="Henrissat B."/>
            <person name="Andreopoulos B."/>
            <person name="Martin F.M."/>
            <person name="Harder C.B."/>
            <person name="Rigling D."/>
            <person name="Ford K.L."/>
            <person name="Foster G.D."/>
            <person name="Pangilinan J."/>
            <person name="Papanicolaou A."/>
            <person name="Barry K."/>
            <person name="LaButti K."/>
            <person name="Viragh M."/>
            <person name="Koriabine M."/>
            <person name="Yan M."/>
            <person name="Riley R."/>
            <person name="Champramary S."/>
            <person name="Plett K.L."/>
            <person name="Tsai I.J."/>
            <person name="Slot J."/>
            <person name="Sipos G."/>
            <person name="Plett J."/>
            <person name="Nagy L.G."/>
            <person name="Grigoriev I.V."/>
        </authorList>
    </citation>
    <scope>NUCLEOTIDE SEQUENCE</scope>
    <source>
        <strain evidence="3">CCBAS 213</strain>
    </source>
</reference>
<organism evidence="3 4">
    <name type="scientific">Armillaria tabescens</name>
    <name type="common">Ringless honey mushroom</name>
    <name type="synonym">Agaricus tabescens</name>
    <dbReference type="NCBI Taxonomy" id="1929756"/>
    <lineage>
        <taxon>Eukaryota</taxon>
        <taxon>Fungi</taxon>
        <taxon>Dikarya</taxon>
        <taxon>Basidiomycota</taxon>
        <taxon>Agaricomycotina</taxon>
        <taxon>Agaricomycetes</taxon>
        <taxon>Agaricomycetidae</taxon>
        <taxon>Agaricales</taxon>
        <taxon>Marasmiineae</taxon>
        <taxon>Physalacriaceae</taxon>
        <taxon>Desarmillaria</taxon>
    </lineage>
</organism>
<sequence length="395" mass="43776">MAMSTEEMEAMKRYEKLERELAIEFGLAGDGTIDETEVMAAAKLRLIQMEEDLQRFRAKVQNLHELQCLRSKFAALDKVEQIVMAILVYFNETLQIPPERMQLLLDPSDGNTTTTDGLEFQDPARKNTIDTLAKLAASPYVTKNEGIILYYSGHGAAYTVSANTYNINAVEVSVSHLDSVEAICPLDRSAGGDTSLPIVPDISSRELHILLRKISLDKGSDNNQAEAGSQTSASVRYTPPLIASPELLSKMLTAADALMKAYPDPDKHEKYSVWTEKWTADTASHVLLAACRSFQLATAIRLDSGDYCGLFTDALLRALKSNEVTADCTFSDLLRAMPSWTDRTPVVRGDRKHEPLWYRRSLPVPPRPIEEQEHKTGGPEDPKKGEEPKTGSTLS</sequence>
<accession>A0AA39KDP1</accession>
<evidence type="ECO:0000256" key="2">
    <source>
        <dbReference type="SAM" id="MobiDB-lite"/>
    </source>
</evidence>
<name>A0AA39KDP1_ARMTA</name>
<evidence type="ECO:0000313" key="4">
    <source>
        <dbReference type="Proteomes" id="UP001175211"/>
    </source>
</evidence>
<protein>
    <submittedName>
        <fullName evidence="3">Uncharacterized protein</fullName>
    </submittedName>
</protein>
<evidence type="ECO:0000256" key="1">
    <source>
        <dbReference type="SAM" id="Coils"/>
    </source>
</evidence>
<dbReference type="GeneID" id="85361098"/>
<dbReference type="RefSeq" id="XP_060330183.1">
    <property type="nucleotide sequence ID" value="XM_060477550.1"/>
</dbReference>
<dbReference type="Gene3D" id="3.40.50.1460">
    <property type="match status" value="1"/>
</dbReference>
<feature type="coiled-coil region" evidence="1">
    <location>
        <begin position="39"/>
        <end position="66"/>
    </location>
</feature>
<dbReference type="Proteomes" id="UP001175211">
    <property type="component" value="Unassembled WGS sequence"/>
</dbReference>
<comment type="caution">
    <text evidence="3">The sequence shown here is derived from an EMBL/GenBank/DDBJ whole genome shotgun (WGS) entry which is preliminary data.</text>
</comment>
<gene>
    <name evidence="3" type="ORF">EV420DRAFT_1643732</name>
</gene>
<keyword evidence="4" id="KW-1185">Reference proteome</keyword>
<dbReference type="EMBL" id="JAUEPS010000020">
    <property type="protein sequence ID" value="KAK0457884.1"/>
    <property type="molecule type" value="Genomic_DNA"/>
</dbReference>
<evidence type="ECO:0000313" key="3">
    <source>
        <dbReference type="EMBL" id="KAK0457884.1"/>
    </source>
</evidence>
<proteinExistence type="predicted"/>
<feature type="region of interest" description="Disordered" evidence="2">
    <location>
        <begin position="358"/>
        <end position="395"/>
    </location>
</feature>
<dbReference type="AlphaFoldDB" id="A0AA39KDP1"/>